<dbReference type="WBParaSite" id="PS1159_v2.g10458.t2">
    <property type="protein sequence ID" value="PS1159_v2.g10458.t2"/>
    <property type="gene ID" value="PS1159_v2.g10458"/>
</dbReference>
<proteinExistence type="predicted"/>
<dbReference type="Proteomes" id="UP000887580">
    <property type="component" value="Unplaced"/>
</dbReference>
<evidence type="ECO:0000313" key="1">
    <source>
        <dbReference type="Proteomes" id="UP000887580"/>
    </source>
</evidence>
<reference evidence="2" key="1">
    <citation type="submission" date="2022-11" db="UniProtKB">
        <authorList>
            <consortium name="WormBaseParasite"/>
        </authorList>
    </citation>
    <scope>IDENTIFICATION</scope>
</reference>
<accession>A0AC35ESU5</accession>
<name>A0AC35ESU5_9BILA</name>
<sequence>MYVSEILSRPSNLSINEDVHSLKKKTLNNNGMSLSTYSHYDSGICPDVYQNRSSSSPEVVDEMEVLTEQQHSSFTLPLTHTNGKTCVNGHYTQTLLRNCNNRGPSFGMIAKDETETLFSRNRRRRQRSNSTRNIVLCLLITAVFLFALIMALFIGHWASDDYISKISQNGSLSNLSNAAKAFLFPSTQSHPIQPSLTSKDNSHLTNLTTTFSPTTQSTREESHLTSHKNLTVSDVYPPIFVEDYAPAFHRSSALRFPENPIVPLPKNVLPVHYDLNLDFTEYSTGEHIYGNVSILFESFGNSTDDEIVFHAASNIFIHKLRIRHDGQPAGIKSVKRQFKRDLVRVQLKQRLKMTWYTLEMEFRTRICQTSFEGAQCIKAKVPNSSSEIISSFTTKFEPTFARTFLPCWDEPRAKTTFNISIKHPINVTVLTNMPEQTAKNFKNDTVTTTHYQATYKMPIYLLAFVVGNFISLEMRTNRNMPLTLFLPKEDVASAHFAANFSPVIFDRIEEEFGVLYPISKMDFVAAKSFPVGGMENWGLVIFDEKAILLPSSFIEERNITVDGIFEQYKIEKIITHEIIHQWFGNLVTMYGWDELWLNEGFASYFVYDFLNDDHPHLTDNEYYIRLIELLDRQTSTSRTPLVRQLETIGDIDNMFDGLQLYTKGAVVVKMIKDLLGAFDFKAGITRYLKKNAYKSVTKDSLWKSLPTFADHGAENEKLCDVMESWLINEGMPEIIISRNYEDHTIRITQRVSDQNRYIIYLNDINFKPEEPQILHSVPKRKRSTEFDDSLIEIDKSDNIQDKLDLESEDIVKAVALGNVTTNFFEMIDSKTEESNSEEKFDSTEETLFDDSYFYAPSSTETVTITSTPAPLLSEMSVEYPSGSKKKMQKYFKKGTRKKMKSSSSKFNHEINLNNEENVLLELKKANKFPLFSNHRQQSAATLLQAERKLIVKQHSSEELFNIESDFYRKQNRRRIHSSPTTWSIPFSYWFGSADSSSGQTVRQFWVHNESIRFIDAELEANQYILANPHWIYPFKVNYDLDNWKMLIDQLNKNPREIATMSRAQLIVDSQTYLKQSGMPYLYVKLLHYLNKETDLGVLLIGLDAVHSLIDMYSATTANGPLLVYFAPVIQQFDKMLDTISNDTEMAAVWLLSPQRLTKLYQLRCIANFGSCQQNQQVEQWLSYPTALSAEHHQQITAICHHLFTQSGPKEVTLLAGLLRQKTAQWPIVLQLATCVRDETLIEEAVNRIVKSRNAAVYATVLQTSYSIQYNRKFRELFWHKLQNSLSLHERQLLFAVNTGKSDRIAQLLLHSVRGTEELEAVVQLIPEWPFNLKIHIDYLRRKYSWIEKTAVQQLQSFLIHESQN</sequence>
<protein>
    <submittedName>
        <fullName evidence="2">Aminopeptidase</fullName>
    </submittedName>
</protein>
<evidence type="ECO:0000313" key="2">
    <source>
        <dbReference type="WBParaSite" id="PS1159_v2.g10458.t2"/>
    </source>
</evidence>
<organism evidence="1 2">
    <name type="scientific">Panagrolaimus sp. PS1159</name>
    <dbReference type="NCBI Taxonomy" id="55785"/>
    <lineage>
        <taxon>Eukaryota</taxon>
        <taxon>Metazoa</taxon>
        <taxon>Ecdysozoa</taxon>
        <taxon>Nematoda</taxon>
        <taxon>Chromadorea</taxon>
        <taxon>Rhabditida</taxon>
        <taxon>Tylenchina</taxon>
        <taxon>Panagrolaimomorpha</taxon>
        <taxon>Panagrolaimoidea</taxon>
        <taxon>Panagrolaimidae</taxon>
        <taxon>Panagrolaimus</taxon>
    </lineage>
</organism>